<reference evidence="3 4" key="1">
    <citation type="submission" date="2019-11" db="EMBL/GenBank/DDBJ databases">
        <title>Draft genome sequence of Paludibacterium sp. dN18-1.</title>
        <authorList>
            <person name="Im W.-T."/>
        </authorList>
    </citation>
    <scope>NUCLEOTIDE SEQUENCE [LARGE SCALE GENOMIC DNA]</scope>
    <source>
        <strain evidence="4">dN 18-1</strain>
    </source>
</reference>
<comment type="caution">
    <text evidence="3">The sequence shown here is derived from an EMBL/GenBank/DDBJ whole genome shotgun (WGS) entry which is preliminary data.</text>
</comment>
<evidence type="ECO:0000256" key="1">
    <source>
        <dbReference type="SAM" id="Phobius"/>
    </source>
</evidence>
<keyword evidence="1" id="KW-0812">Transmembrane</keyword>
<evidence type="ECO:0000313" key="4">
    <source>
        <dbReference type="Proteomes" id="UP000446658"/>
    </source>
</evidence>
<feature type="transmembrane region" description="Helical" evidence="1">
    <location>
        <begin position="12"/>
        <end position="28"/>
    </location>
</feature>
<sequence length="66" mass="7044">MQQNIGNIERVIRIVAGLGILSLVFVGPQTPWGWLGIVPLATGLLGWCPPYALLGINTACKTKDQA</sequence>
<feature type="domain" description="Inner membrane protein YgaP-like transmembrane" evidence="2">
    <location>
        <begin position="1"/>
        <end position="60"/>
    </location>
</feature>
<keyword evidence="1" id="KW-1133">Transmembrane helix</keyword>
<keyword evidence="4" id="KW-1185">Reference proteome</keyword>
<feature type="transmembrane region" description="Helical" evidence="1">
    <location>
        <begin position="34"/>
        <end position="54"/>
    </location>
</feature>
<dbReference type="Proteomes" id="UP000446658">
    <property type="component" value="Unassembled WGS sequence"/>
</dbReference>
<evidence type="ECO:0000259" key="2">
    <source>
        <dbReference type="Pfam" id="PF11127"/>
    </source>
</evidence>
<dbReference type="Pfam" id="PF11127">
    <property type="entry name" value="YgaP-like_TM"/>
    <property type="match status" value="1"/>
</dbReference>
<dbReference type="InterPro" id="IPR021309">
    <property type="entry name" value="YgaP-like_TM"/>
</dbReference>
<organism evidence="3 4">
    <name type="scientific">Paludibacterium denitrificans</name>
    <dbReference type="NCBI Taxonomy" id="2675226"/>
    <lineage>
        <taxon>Bacteria</taxon>
        <taxon>Pseudomonadati</taxon>
        <taxon>Pseudomonadota</taxon>
        <taxon>Betaproteobacteria</taxon>
        <taxon>Neisseriales</taxon>
        <taxon>Chromobacteriaceae</taxon>
        <taxon>Paludibacterium</taxon>
    </lineage>
</organism>
<dbReference type="RefSeq" id="WP_230369813.1">
    <property type="nucleotide sequence ID" value="NZ_WLYX01000001.1"/>
</dbReference>
<proteinExistence type="predicted"/>
<dbReference type="EMBL" id="WLYX01000001">
    <property type="protein sequence ID" value="MTD33084.1"/>
    <property type="molecule type" value="Genomic_DNA"/>
</dbReference>
<keyword evidence="1" id="KW-0472">Membrane</keyword>
<accession>A0A844GEC0</accession>
<gene>
    <name evidence="3" type="ORF">GKE73_07520</name>
</gene>
<dbReference type="AlphaFoldDB" id="A0A844GEC0"/>
<evidence type="ECO:0000313" key="3">
    <source>
        <dbReference type="EMBL" id="MTD33084.1"/>
    </source>
</evidence>
<protein>
    <submittedName>
        <fullName evidence="3">DUF2892 domain-containing protein</fullName>
    </submittedName>
</protein>
<name>A0A844GEC0_9NEIS</name>